<dbReference type="EMBL" id="JAPFFJ010000017">
    <property type="protein sequence ID" value="KAJ6404391.1"/>
    <property type="molecule type" value="Genomic_DNA"/>
</dbReference>
<accession>A0AAD6JFY5</accession>
<evidence type="ECO:0000313" key="4">
    <source>
        <dbReference type="Proteomes" id="UP001162972"/>
    </source>
</evidence>
<dbReference type="AlphaFoldDB" id="A0AAD6JFY5"/>
<keyword evidence="2" id="KW-0472">Membrane</keyword>
<evidence type="ECO:0000256" key="1">
    <source>
        <dbReference type="SAM" id="MobiDB-lite"/>
    </source>
</evidence>
<feature type="region of interest" description="Disordered" evidence="1">
    <location>
        <begin position="1"/>
        <end position="24"/>
    </location>
</feature>
<evidence type="ECO:0000313" key="3">
    <source>
        <dbReference type="EMBL" id="KAJ6404391.1"/>
    </source>
</evidence>
<feature type="compositionally biased region" description="Basic and acidic residues" evidence="1">
    <location>
        <begin position="1"/>
        <end position="12"/>
    </location>
</feature>
<reference evidence="3 4" key="1">
    <citation type="journal article" date="2023" name="Int. J. Mol. Sci.">
        <title>De Novo Assembly and Annotation of 11 Diverse Shrub Willow (Salix) Genomes Reveals Novel Gene Organization in Sex-Linked Regions.</title>
        <authorList>
            <person name="Hyden B."/>
            <person name="Feng K."/>
            <person name="Yates T.B."/>
            <person name="Jawdy S."/>
            <person name="Cereghino C."/>
            <person name="Smart L.B."/>
            <person name="Muchero W."/>
        </authorList>
    </citation>
    <scope>NUCLEOTIDE SEQUENCE [LARGE SCALE GENOMIC DNA]</scope>
    <source>
        <tissue evidence="3">Shoot tip</tissue>
    </source>
</reference>
<gene>
    <name evidence="3" type="ORF">OIU84_012551</name>
</gene>
<keyword evidence="4" id="KW-1185">Reference proteome</keyword>
<dbReference type="Proteomes" id="UP001162972">
    <property type="component" value="Chromosome 2"/>
</dbReference>
<evidence type="ECO:0000256" key="2">
    <source>
        <dbReference type="SAM" id="Phobius"/>
    </source>
</evidence>
<protein>
    <submittedName>
        <fullName evidence="3">Uncharacterized protein</fullName>
    </submittedName>
</protein>
<proteinExistence type="predicted"/>
<feature type="transmembrane region" description="Helical" evidence="2">
    <location>
        <begin position="136"/>
        <end position="152"/>
    </location>
</feature>
<keyword evidence="2" id="KW-0812">Transmembrane</keyword>
<comment type="caution">
    <text evidence="3">The sequence shown here is derived from an EMBL/GenBank/DDBJ whole genome shotgun (WGS) entry which is preliminary data.</text>
</comment>
<name>A0AAD6JFY5_9ROSI</name>
<organism evidence="3 4">
    <name type="scientific">Salix udensis</name>
    <dbReference type="NCBI Taxonomy" id="889485"/>
    <lineage>
        <taxon>Eukaryota</taxon>
        <taxon>Viridiplantae</taxon>
        <taxon>Streptophyta</taxon>
        <taxon>Embryophyta</taxon>
        <taxon>Tracheophyta</taxon>
        <taxon>Spermatophyta</taxon>
        <taxon>Magnoliopsida</taxon>
        <taxon>eudicotyledons</taxon>
        <taxon>Gunneridae</taxon>
        <taxon>Pentapetalae</taxon>
        <taxon>rosids</taxon>
        <taxon>fabids</taxon>
        <taxon>Malpighiales</taxon>
        <taxon>Salicaceae</taxon>
        <taxon>Saliceae</taxon>
        <taxon>Salix</taxon>
    </lineage>
</organism>
<sequence length="153" mass="17094">MNTSIDEKRENTLRNPQTETREGIRKGIGFRKNFQITRARPQSKIGGSLDRIVTTIEDSASSLSIEGQLPFTFYFSKLLINTIIIDFLLHDSAFSPTSLAEIISAVSFYTRQRLSTTSSSLLAATKHTVIRFLKSLRGFGTVAVCVFIFTLLP</sequence>
<keyword evidence="2" id="KW-1133">Transmembrane helix</keyword>